<dbReference type="PANTHER" id="PTHR11005">
    <property type="entry name" value="LYSOSOMAL ACID LIPASE-RELATED"/>
    <property type="match status" value="1"/>
</dbReference>
<dbReference type="VEuPathDB" id="VectorBase:PHUM007940"/>
<dbReference type="InterPro" id="IPR025483">
    <property type="entry name" value="Lipase_euk"/>
</dbReference>
<accession>E0V9B7</accession>
<feature type="chain" id="PRO_5011412375" description="Lipase" evidence="9">
    <location>
        <begin position="22"/>
        <end position="378"/>
    </location>
</feature>
<feature type="domain" description="AB hydrolase-1" evidence="10">
    <location>
        <begin position="124"/>
        <end position="359"/>
    </location>
</feature>
<keyword evidence="3 7" id="KW-0378">Hydrolase</keyword>
<evidence type="ECO:0000256" key="5">
    <source>
        <dbReference type="ARBA" id="ARBA00023098"/>
    </source>
</evidence>
<feature type="active site" description="Nucleophile" evidence="8">
    <location>
        <position position="148"/>
    </location>
</feature>
<evidence type="ECO:0000256" key="7">
    <source>
        <dbReference type="PIRNR" id="PIRNR000862"/>
    </source>
</evidence>
<proteinExistence type="inferred from homology"/>
<evidence type="ECO:0000256" key="9">
    <source>
        <dbReference type="SAM" id="SignalP"/>
    </source>
</evidence>
<reference evidence="12" key="2">
    <citation type="submission" date="2007-04" db="EMBL/GenBank/DDBJ databases">
        <title>The genome of the human body louse.</title>
        <authorList>
            <consortium name="The Human Body Louse Genome Consortium"/>
            <person name="Kirkness E."/>
            <person name="Walenz B."/>
            <person name="Hass B."/>
            <person name="Bruggner R."/>
            <person name="Strausberg R."/>
        </authorList>
    </citation>
    <scope>NUCLEOTIDE SEQUENCE</scope>
    <source>
        <strain evidence="12">USDA</strain>
    </source>
</reference>
<keyword evidence="2 9" id="KW-0732">Signal</keyword>
<name>E0V9B7_PEDHC</name>
<feature type="domain" description="Partial AB-hydrolase lipase" evidence="11">
    <location>
        <begin position="47"/>
        <end position="110"/>
    </location>
</feature>
<comment type="similarity">
    <text evidence="1 7">Belongs to the AB hydrolase superfamily. Lipase family.</text>
</comment>
<keyword evidence="5" id="KW-0443">Lipid metabolism</keyword>
<feature type="active site" description="Charge relay system" evidence="8">
    <location>
        <position position="353"/>
    </location>
</feature>
<dbReference type="SUPFAM" id="SSF53474">
    <property type="entry name" value="alpha/beta-Hydrolases"/>
    <property type="match status" value="1"/>
</dbReference>
<dbReference type="OrthoDB" id="9974421at2759"/>
<dbReference type="CTD" id="8233529"/>
<dbReference type="KEGG" id="phu:Phum_PHUM007940"/>
<evidence type="ECO:0000313" key="12">
    <source>
        <dbReference type="EMBL" id="EEB09973.1"/>
    </source>
</evidence>
<dbReference type="Gene3D" id="3.40.50.1820">
    <property type="entry name" value="alpha/beta hydrolase"/>
    <property type="match status" value="1"/>
</dbReference>
<protein>
    <recommendedName>
        <fullName evidence="7">Lipase</fullName>
    </recommendedName>
</protein>
<evidence type="ECO:0000313" key="13">
    <source>
        <dbReference type="EnsemblMetazoa" id="PHUM007940-PA"/>
    </source>
</evidence>
<gene>
    <name evidence="13" type="primary">8233529</name>
    <name evidence="12" type="ORF">Phum_PHUM007940</name>
</gene>
<dbReference type="AlphaFoldDB" id="E0V9B7"/>
<dbReference type="STRING" id="121224.E0V9B7"/>
<dbReference type="ESTHER" id="pedhc-e0v9b7">
    <property type="family name" value="Acidic_Lipase"/>
</dbReference>
<dbReference type="eggNOG" id="KOG2624">
    <property type="taxonomic scope" value="Eukaryota"/>
</dbReference>
<dbReference type="OMA" id="ETHRIPR"/>
<reference evidence="12" key="1">
    <citation type="submission" date="2007-04" db="EMBL/GenBank/DDBJ databases">
        <title>Annotation of Pediculus humanus corporis strain USDA.</title>
        <authorList>
            <person name="Kirkness E."/>
            <person name="Hannick L."/>
            <person name="Hass B."/>
            <person name="Bruggner R."/>
            <person name="Lawson D."/>
            <person name="Bidwell S."/>
            <person name="Joardar V."/>
            <person name="Caler E."/>
            <person name="Walenz B."/>
            <person name="Inman J."/>
            <person name="Schobel S."/>
            <person name="Galinsky K."/>
            <person name="Amedeo P."/>
            <person name="Strausberg R."/>
        </authorList>
    </citation>
    <scope>NUCLEOTIDE SEQUENCE</scope>
    <source>
        <strain evidence="12">USDA</strain>
    </source>
</reference>
<dbReference type="InterPro" id="IPR006693">
    <property type="entry name" value="AB_hydrolase_lipase"/>
</dbReference>
<keyword evidence="4 7" id="KW-0442">Lipid degradation</keyword>
<dbReference type="EMBL" id="DS234991">
    <property type="protein sequence ID" value="EEB09973.1"/>
    <property type="molecule type" value="Genomic_DNA"/>
</dbReference>
<dbReference type="InParanoid" id="E0V9B7"/>
<evidence type="ECO:0000256" key="6">
    <source>
        <dbReference type="ARBA" id="ARBA00023180"/>
    </source>
</evidence>
<reference evidence="13" key="3">
    <citation type="submission" date="2020-05" db="UniProtKB">
        <authorList>
            <consortium name="EnsemblMetazoa"/>
        </authorList>
    </citation>
    <scope>IDENTIFICATION</scope>
    <source>
        <strain evidence="13">USDA</strain>
    </source>
</reference>
<evidence type="ECO:0000256" key="4">
    <source>
        <dbReference type="ARBA" id="ARBA00022963"/>
    </source>
</evidence>
<dbReference type="RefSeq" id="XP_002422711.1">
    <property type="nucleotide sequence ID" value="XM_002422666.1"/>
</dbReference>
<feature type="signal peptide" evidence="9">
    <location>
        <begin position="1"/>
        <end position="21"/>
    </location>
</feature>
<dbReference type="Pfam" id="PF00561">
    <property type="entry name" value="Abhydrolase_1"/>
    <property type="match status" value="1"/>
</dbReference>
<evidence type="ECO:0000313" key="14">
    <source>
        <dbReference type="Proteomes" id="UP000009046"/>
    </source>
</evidence>
<dbReference type="InterPro" id="IPR029058">
    <property type="entry name" value="AB_hydrolase_fold"/>
</dbReference>
<dbReference type="EnsemblMetazoa" id="PHUM007940-RA">
    <property type="protein sequence ID" value="PHUM007940-PA"/>
    <property type="gene ID" value="PHUM007940"/>
</dbReference>
<dbReference type="EMBL" id="AAZO01000093">
    <property type="status" value="NOT_ANNOTATED_CDS"/>
    <property type="molecule type" value="Genomic_DNA"/>
</dbReference>
<dbReference type="PIRSF" id="PIRSF000862">
    <property type="entry name" value="Steryl_ester_lip"/>
    <property type="match status" value="1"/>
</dbReference>
<dbReference type="GO" id="GO:0016788">
    <property type="term" value="F:hydrolase activity, acting on ester bonds"/>
    <property type="evidence" value="ECO:0007669"/>
    <property type="project" value="InterPro"/>
</dbReference>
<keyword evidence="6" id="KW-0325">Glycoprotein</keyword>
<dbReference type="Proteomes" id="UP000009046">
    <property type="component" value="Unassembled WGS sequence"/>
</dbReference>
<evidence type="ECO:0000256" key="2">
    <source>
        <dbReference type="ARBA" id="ARBA00022729"/>
    </source>
</evidence>
<dbReference type="InterPro" id="IPR000073">
    <property type="entry name" value="AB_hydrolase_1"/>
</dbReference>
<evidence type="ECO:0000259" key="10">
    <source>
        <dbReference type="Pfam" id="PF00561"/>
    </source>
</evidence>
<dbReference type="GO" id="GO:0016042">
    <property type="term" value="P:lipid catabolic process"/>
    <property type="evidence" value="ECO:0007669"/>
    <property type="project" value="UniProtKB-KW"/>
</dbReference>
<feature type="active site" description="Charge relay system" evidence="8">
    <location>
        <position position="322"/>
    </location>
</feature>
<evidence type="ECO:0000256" key="8">
    <source>
        <dbReference type="PIRSR" id="PIRSR000862-1"/>
    </source>
</evidence>
<evidence type="ECO:0000259" key="11">
    <source>
        <dbReference type="Pfam" id="PF04083"/>
    </source>
</evidence>
<sequence>MKFSVVTSSIIFLYLLKFCSSDGLIYKTRKLPRRSSTELSDILKKTSDFTEKYEYKAEIHSVTTEDGYILKLHRITGKKTDTEDLKNKKKPAVLIQHGIGGRSDNWVLNGVKSLRTYFHEQGCYDLAAMTNYIIGSTGQKKIFYVGHSRGTTMALVLLSERPEFNEKFHLLNLYAPVAYIKNAKSPVLKTFFNKKSAGEKYSNVLSTIALPGVNSKTLLLRQQLCGHNSPTKETCAKIFFLVVGFNYDLFNQTMFPVYLTHFPDGGSLKEYIHYIQIAVSDKFRPYDYGKIYNMKIYGKPEPPEYKIENITAPIFLTYSSNDYIVDENDLKHLESRLKSVVGKLKVKHPKFNHMDYLWGTKADTLLYEPTINLFNTYL</sequence>
<organism>
    <name type="scientific">Pediculus humanus subsp. corporis</name>
    <name type="common">Body louse</name>
    <dbReference type="NCBI Taxonomy" id="121224"/>
    <lineage>
        <taxon>Eukaryota</taxon>
        <taxon>Metazoa</taxon>
        <taxon>Ecdysozoa</taxon>
        <taxon>Arthropoda</taxon>
        <taxon>Hexapoda</taxon>
        <taxon>Insecta</taxon>
        <taxon>Pterygota</taxon>
        <taxon>Neoptera</taxon>
        <taxon>Paraneoptera</taxon>
        <taxon>Psocodea</taxon>
        <taxon>Troctomorpha</taxon>
        <taxon>Phthiraptera</taxon>
        <taxon>Anoplura</taxon>
        <taxon>Pediculidae</taxon>
        <taxon>Pediculus</taxon>
    </lineage>
</organism>
<dbReference type="GeneID" id="8233529"/>
<dbReference type="FunFam" id="3.40.50.1820:FF:000057">
    <property type="entry name" value="Lipase"/>
    <property type="match status" value="1"/>
</dbReference>
<keyword evidence="14" id="KW-1185">Reference proteome</keyword>
<dbReference type="Pfam" id="PF04083">
    <property type="entry name" value="Abhydro_lipase"/>
    <property type="match status" value="1"/>
</dbReference>
<evidence type="ECO:0000256" key="1">
    <source>
        <dbReference type="ARBA" id="ARBA00010701"/>
    </source>
</evidence>
<dbReference type="HOGENOM" id="CLU_010974_0_3_1"/>
<evidence type="ECO:0000256" key="3">
    <source>
        <dbReference type="ARBA" id="ARBA00022801"/>
    </source>
</evidence>